<comment type="caution">
    <text evidence="1">The sequence shown here is derived from an EMBL/GenBank/DDBJ whole genome shotgun (WGS) entry which is preliminary data.</text>
</comment>
<dbReference type="InterPro" id="IPR021109">
    <property type="entry name" value="Peptidase_aspartic_dom_sf"/>
</dbReference>
<feature type="non-terminal residue" evidence="1">
    <location>
        <position position="1"/>
    </location>
</feature>
<dbReference type="OrthoDB" id="1436686at2759"/>
<evidence type="ECO:0000313" key="2">
    <source>
        <dbReference type="Proteomes" id="UP000257109"/>
    </source>
</evidence>
<dbReference type="Pfam" id="PF08284">
    <property type="entry name" value="RVP_2"/>
    <property type="match status" value="1"/>
</dbReference>
<name>A0A371EMW2_MUCPR</name>
<accession>A0A371EMW2</accession>
<protein>
    <submittedName>
        <fullName evidence="1">Uncharacterized protein</fullName>
    </submittedName>
</protein>
<keyword evidence="2" id="KW-1185">Reference proteome</keyword>
<gene>
    <name evidence="1" type="ORF">CR513_53726</name>
</gene>
<sequence>MYPKLMDQKAQGLCFWCDEKYHSLHQCLESQLQLLILGNDEVMTEIGEVLAVEVADTGEEEVIECQLWSLVSPNHAVDGTCEKGLDADSGASHNFISPQVAATLDLLVTMTPELGVRLGDGYKITTRGKCSYITIEAYVLDFGGLDIILGVAWLKGLGKVVMD</sequence>
<organism evidence="1 2">
    <name type="scientific">Mucuna pruriens</name>
    <name type="common">Velvet bean</name>
    <name type="synonym">Dolichos pruriens</name>
    <dbReference type="NCBI Taxonomy" id="157652"/>
    <lineage>
        <taxon>Eukaryota</taxon>
        <taxon>Viridiplantae</taxon>
        <taxon>Streptophyta</taxon>
        <taxon>Embryophyta</taxon>
        <taxon>Tracheophyta</taxon>
        <taxon>Spermatophyta</taxon>
        <taxon>Magnoliopsida</taxon>
        <taxon>eudicotyledons</taxon>
        <taxon>Gunneridae</taxon>
        <taxon>Pentapetalae</taxon>
        <taxon>rosids</taxon>
        <taxon>fabids</taxon>
        <taxon>Fabales</taxon>
        <taxon>Fabaceae</taxon>
        <taxon>Papilionoideae</taxon>
        <taxon>50 kb inversion clade</taxon>
        <taxon>NPAAA clade</taxon>
        <taxon>indigoferoid/millettioid clade</taxon>
        <taxon>Phaseoleae</taxon>
        <taxon>Mucuna</taxon>
    </lineage>
</organism>
<evidence type="ECO:0000313" key="1">
    <source>
        <dbReference type="EMBL" id="RDX67401.1"/>
    </source>
</evidence>
<reference evidence="1" key="1">
    <citation type="submission" date="2018-05" db="EMBL/GenBank/DDBJ databases">
        <title>Draft genome of Mucuna pruriens seed.</title>
        <authorList>
            <person name="Nnadi N.E."/>
            <person name="Vos R."/>
            <person name="Hasami M.H."/>
            <person name="Devisetty U.K."/>
            <person name="Aguiy J.C."/>
        </authorList>
    </citation>
    <scope>NUCLEOTIDE SEQUENCE [LARGE SCALE GENOMIC DNA]</scope>
    <source>
        <strain evidence="1">JCA_2017</strain>
    </source>
</reference>
<dbReference type="EMBL" id="QJKJ01013014">
    <property type="protein sequence ID" value="RDX67401.1"/>
    <property type="molecule type" value="Genomic_DNA"/>
</dbReference>
<dbReference type="CDD" id="cd00303">
    <property type="entry name" value="retropepsin_like"/>
    <property type="match status" value="1"/>
</dbReference>
<dbReference type="AlphaFoldDB" id="A0A371EMW2"/>
<proteinExistence type="predicted"/>
<dbReference type="Proteomes" id="UP000257109">
    <property type="component" value="Unassembled WGS sequence"/>
</dbReference>
<dbReference type="Gene3D" id="2.40.70.10">
    <property type="entry name" value="Acid Proteases"/>
    <property type="match status" value="1"/>
</dbReference>